<protein>
    <submittedName>
        <fullName evidence="1">Uncharacterized protein</fullName>
    </submittedName>
</protein>
<proteinExistence type="predicted"/>
<reference evidence="1" key="1">
    <citation type="submission" date="2021-02" db="EMBL/GenBank/DDBJ databases">
        <authorList>
            <consortium name="DOE Joint Genome Institute"/>
            <person name="Ahrendt S."/>
            <person name="Looney B.P."/>
            <person name="Miyauchi S."/>
            <person name="Morin E."/>
            <person name="Drula E."/>
            <person name="Courty P.E."/>
            <person name="Chicoki N."/>
            <person name="Fauchery L."/>
            <person name="Kohler A."/>
            <person name="Kuo A."/>
            <person name="Labutti K."/>
            <person name="Pangilinan J."/>
            <person name="Lipzen A."/>
            <person name="Riley R."/>
            <person name="Andreopoulos W."/>
            <person name="He G."/>
            <person name="Johnson J."/>
            <person name="Barry K.W."/>
            <person name="Grigoriev I.V."/>
            <person name="Nagy L."/>
            <person name="Hibbett D."/>
            <person name="Henrissat B."/>
            <person name="Matheny P.B."/>
            <person name="Labbe J."/>
            <person name="Martin F."/>
        </authorList>
    </citation>
    <scope>NUCLEOTIDE SEQUENCE</scope>
    <source>
        <strain evidence="1">EC-137</strain>
    </source>
</reference>
<evidence type="ECO:0000313" key="1">
    <source>
        <dbReference type="EMBL" id="KAI0036527.1"/>
    </source>
</evidence>
<dbReference type="EMBL" id="MU273470">
    <property type="protein sequence ID" value="KAI0036527.1"/>
    <property type="molecule type" value="Genomic_DNA"/>
</dbReference>
<sequence>MTSVPLVVPGRATAIAVNDRSAPQLTAGIHTLEAVTDYVRLCRNFFVNKEVPPANQVRRVAHQIADPVFANWVNANATTVYALTFDAFSTELYNRLLGRRWAAKQADAIRRLRQGTGTF</sequence>
<feature type="non-terminal residue" evidence="1">
    <location>
        <position position="119"/>
    </location>
</feature>
<keyword evidence="2" id="KW-1185">Reference proteome</keyword>
<dbReference type="Proteomes" id="UP000814128">
    <property type="component" value="Unassembled WGS sequence"/>
</dbReference>
<comment type="caution">
    <text evidence="1">The sequence shown here is derived from an EMBL/GenBank/DDBJ whole genome shotgun (WGS) entry which is preliminary data.</text>
</comment>
<name>A0ACB8QY08_9AGAM</name>
<gene>
    <name evidence="1" type="ORF">K488DRAFT_40966</name>
</gene>
<accession>A0ACB8QY08</accession>
<evidence type="ECO:0000313" key="2">
    <source>
        <dbReference type="Proteomes" id="UP000814128"/>
    </source>
</evidence>
<reference evidence="1" key="2">
    <citation type="journal article" date="2022" name="New Phytol.">
        <title>Evolutionary transition to the ectomycorrhizal habit in the genomes of a hyperdiverse lineage of mushroom-forming fungi.</title>
        <authorList>
            <person name="Looney B."/>
            <person name="Miyauchi S."/>
            <person name="Morin E."/>
            <person name="Drula E."/>
            <person name="Courty P.E."/>
            <person name="Kohler A."/>
            <person name="Kuo A."/>
            <person name="LaButti K."/>
            <person name="Pangilinan J."/>
            <person name="Lipzen A."/>
            <person name="Riley R."/>
            <person name="Andreopoulos W."/>
            <person name="He G."/>
            <person name="Johnson J."/>
            <person name="Nolan M."/>
            <person name="Tritt A."/>
            <person name="Barry K.W."/>
            <person name="Grigoriev I.V."/>
            <person name="Nagy L.G."/>
            <person name="Hibbett D."/>
            <person name="Henrissat B."/>
            <person name="Matheny P.B."/>
            <person name="Labbe J."/>
            <person name="Martin F.M."/>
        </authorList>
    </citation>
    <scope>NUCLEOTIDE SEQUENCE</scope>
    <source>
        <strain evidence="1">EC-137</strain>
    </source>
</reference>
<organism evidence="1 2">
    <name type="scientific">Vararia minispora EC-137</name>
    <dbReference type="NCBI Taxonomy" id="1314806"/>
    <lineage>
        <taxon>Eukaryota</taxon>
        <taxon>Fungi</taxon>
        <taxon>Dikarya</taxon>
        <taxon>Basidiomycota</taxon>
        <taxon>Agaricomycotina</taxon>
        <taxon>Agaricomycetes</taxon>
        <taxon>Russulales</taxon>
        <taxon>Lachnocladiaceae</taxon>
        <taxon>Vararia</taxon>
    </lineage>
</organism>